<feature type="binding site" evidence="7">
    <location>
        <position position="20"/>
    </location>
    <ligand>
        <name>phosphoenolpyruvate</name>
        <dbReference type="ChEBI" id="CHEBI:58702"/>
    </ligand>
</feature>
<feature type="binding site" evidence="7">
    <location>
        <position position="25"/>
    </location>
    <ligand>
        <name>3-phosphoshikimate</name>
        <dbReference type="ChEBI" id="CHEBI:145989"/>
    </ligand>
</feature>
<feature type="binding site" evidence="7">
    <location>
        <position position="320"/>
    </location>
    <ligand>
        <name>3-phosphoshikimate</name>
        <dbReference type="ChEBI" id="CHEBI:145989"/>
    </ligand>
</feature>
<gene>
    <name evidence="7" type="primary">aroA</name>
    <name evidence="9" type="ORF">EQP59_01845</name>
</gene>
<dbReference type="SUPFAM" id="SSF55205">
    <property type="entry name" value="EPT/RTPC-like"/>
    <property type="match status" value="1"/>
</dbReference>
<feature type="domain" description="Enolpyruvate transferase" evidence="8">
    <location>
        <begin position="60"/>
        <end position="400"/>
    </location>
</feature>
<evidence type="ECO:0000256" key="1">
    <source>
        <dbReference type="ARBA" id="ARBA00004811"/>
    </source>
</evidence>
<sequence>MKLIHHSAEIFGEIKIGGSKSESNRWLILKKLFPEIKEIENIADAEDTKVLRNALQSDSRKIDIHHAGTAMRFLTAYYAFSKGKEAILTGSKRMQERPIAPLVEALRKVGADIEYVKKEGYPPLKITGRTIQPKHIEIQANLSSQYISALMLVAPKLRQGLEIKFTTKLTSKPYIEMTKAQLESVGIKVEWFDDETGIRVFPCRRIRRTNVVVESDWSSASYWYSMAALSKDCDITLSTYKKDSLQGDARLVPIYEKYFGVMTLWHNNKVILRKKTDFTPPEVIRLDLNKNPDLAQTIAVTCAGLKIKVKLTGLHTLKIKETDRLVALKTELKKCGVESIITDDSIELVAFEDVWQTPCIETYEDHRMALSFTPLALTREMEIKCPEVVNKSYPKFWRDLEYVGFNIQP</sequence>
<keyword evidence="7" id="KW-0963">Cytoplasm</keyword>
<feature type="binding site" evidence="7">
    <location>
        <position position="145"/>
    </location>
    <ligand>
        <name>3-phosphoshikimate</name>
        <dbReference type="ChEBI" id="CHEBI:145989"/>
    </ligand>
</feature>
<evidence type="ECO:0000256" key="2">
    <source>
        <dbReference type="ARBA" id="ARBA00009948"/>
    </source>
</evidence>
<feature type="binding site" evidence="7">
    <location>
        <position position="68"/>
    </location>
    <ligand>
        <name>phosphoenolpyruvate</name>
        <dbReference type="ChEBI" id="CHEBI:58702"/>
    </ligand>
</feature>
<dbReference type="Proteomes" id="UP000287701">
    <property type="component" value="Chromosome"/>
</dbReference>
<reference evidence="9 10" key="1">
    <citation type="submission" date="2019-01" db="EMBL/GenBank/DDBJ databases">
        <title>Whole Genome of Ornithobacterium rhinotracheale FARPER-174b.</title>
        <authorList>
            <person name="Tataje-Lavanda L.A."/>
            <person name="Montalvan A."/>
            <person name="Montesinos R."/>
            <person name="Zimic M."/>
            <person name="Fernandez-Sanchez M."/>
            <person name="Fernandez-Diaz M."/>
        </authorList>
    </citation>
    <scope>NUCLEOTIDE SEQUENCE [LARGE SCALE GENOMIC DNA]</scope>
    <source>
        <strain evidence="9 10">FARPER-174b</strain>
    </source>
</reference>
<dbReference type="Gene3D" id="3.65.10.10">
    <property type="entry name" value="Enolpyruvate transferase domain"/>
    <property type="match status" value="2"/>
</dbReference>
<accession>A0A3R5YUY8</accession>
<dbReference type="PANTHER" id="PTHR21090:SF5">
    <property type="entry name" value="PENTAFUNCTIONAL AROM POLYPEPTIDE"/>
    <property type="match status" value="1"/>
</dbReference>
<dbReference type="InterPro" id="IPR036968">
    <property type="entry name" value="Enolpyruvate_Tfrase_sf"/>
</dbReference>
<dbReference type="GO" id="GO:0008652">
    <property type="term" value="P:amino acid biosynthetic process"/>
    <property type="evidence" value="ECO:0007669"/>
    <property type="project" value="UniProtKB-KW"/>
</dbReference>
<dbReference type="GO" id="GO:0009073">
    <property type="term" value="P:aromatic amino acid family biosynthetic process"/>
    <property type="evidence" value="ECO:0007669"/>
    <property type="project" value="UniProtKB-KW"/>
</dbReference>
<feature type="binding site" evidence="7">
    <location>
        <position position="21"/>
    </location>
    <ligand>
        <name>3-phosphoshikimate</name>
        <dbReference type="ChEBI" id="CHEBI:145989"/>
    </ligand>
</feature>
<evidence type="ECO:0000256" key="3">
    <source>
        <dbReference type="ARBA" id="ARBA00022605"/>
    </source>
</evidence>
<comment type="pathway">
    <text evidence="1 7">Metabolic intermediate biosynthesis; chorismate biosynthesis; chorismate from D-erythrose 4-phosphate and phosphoenolpyruvate: step 6/7.</text>
</comment>
<protein>
    <recommendedName>
        <fullName evidence="7">3-phosphoshikimate 1-carboxyvinyltransferase</fullName>
        <ecNumber evidence="7">2.5.1.19</ecNumber>
    </recommendedName>
    <alternativeName>
        <fullName evidence="7">5-enolpyruvylshikimate-3-phosphate synthase</fullName>
        <shortName evidence="7">EPSP synthase</shortName>
        <shortName evidence="7">EPSPS</shortName>
    </alternativeName>
</protein>
<feature type="binding site" evidence="7">
    <location>
        <position position="144"/>
    </location>
    <ligand>
        <name>3-phosphoshikimate</name>
        <dbReference type="ChEBI" id="CHEBI:145989"/>
    </ligand>
</feature>
<feature type="binding site" evidence="7">
    <location>
        <position position="391"/>
    </location>
    <ligand>
        <name>phosphoenolpyruvate</name>
        <dbReference type="ChEBI" id="CHEBI:58702"/>
    </ligand>
</feature>
<keyword evidence="4 7" id="KW-0808">Transferase</keyword>
<dbReference type="GO" id="GO:0003866">
    <property type="term" value="F:3-phosphoshikimate 1-carboxyvinyltransferase activity"/>
    <property type="evidence" value="ECO:0007669"/>
    <property type="project" value="UniProtKB-UniRule"/>
</dbReference>
<feature type="binding site" evidence="7">
    <location>
        <position position="143"/>
    </location>
    <ligand>
        <name>3-phosphoshikimate</name>
        <dbReference type="ChEBI" id="CHEBI:145989"/>
    </ligand>
</feature>
<dbReference type="InterPro" id="IPR006264">
    <property type="entry name" value="EPSP_synthase"/>
</dbReference>
<evidence type="ECO:0000256" key="5">
    <source>
        <dbReference type="ARBA" id="ARBA00023141"/>
    </source>
</evidence>
<feature type="binding site" evidence="7">
    <location>
        <position position="171"/>
    </location>
    <ligand>
        <name>3-phosphoshikimate</name>
        <dbReference type="ChEBI" id="CHEBI:145989"/>
    </ligand>
</feature>
<feature type="active site" description="Proton acceptor" evidence="7">
    <location>
        <position position="293"/>
    </location>
</feature>
<dbReference type="CDD" id="cd01556">
    <property type="entry name" value="EPSP_synthase"/>
    <property type="match status" value="1"/>
</dbReference>
<feature type="binding site" evidence="7">
    <location>
        <position position="145"/>
    </location>
    <ligand>
        <name>phosphoenolpyruvate</name>
        <dbReference type="ChEBI" id="CHEBI:58702"/>
    </ligand>
</feature>
<evidence type="ECO:0000313" key="10">
    <source>
        <dbReference type="Proteomes" id="UP000287701"/>
    </source>
</evidence>
<keyword evidence="3 7" id="KW-0028">Amino-acid biosynthesis</keyword>
<dbReference type="HAMAP" id="MF_00210">
    <property type="entry name" value="EPSP_synth"/>
    <property type="match status" value="1"/>
</dbReference>
<evidence type="ECO:0000256" key="4">
    <source>
        <dbReference type="ARBA" id="ARBA00022679"/>
    </source>
</evidence>
<comment type="catalytic activity">
    <reaction evidence="6">
        <text>3-phosphoshikimate + phosphoenolpyruvate = 5-O-(1-carboxyvinyl)-3-phosphoshikimate + phosphate</text>
        <dbReference type="Rhea" id="RHEA:21256"/>
        <dbReference type="ChEBI" id="CHEBI:43474"/>
        <dbReference type="ChEBI" id="CHEBI:57701"/>
        <dbReference type="ChEBI" id="CHEBI:58702"/>
        <dbReference type="ChEBI" id="CHEBI:145989"/>
        <dbReference type="EC" id="2.5.1.19"/>
    </reaction>
    <physiologicalReaction direction="left-to-right" evidence="6">
        <dbReference type="Rhea" id="RHEA:21257"/>
    </physiologicalReaction>
</comment>
<dbReference type="InterPro" id="IPR013792">
    <property type="entry name" value="RNA3'P_cycl/enolpyr_Trfase_a/b"/>
</dbReference>
<dbReference type="InterPro" id="IPR001986">
    <property type="entry name" value="Enolpyruvate_Tfrase_dom"/>
</dbReference>
<comment type="subunit">
    <text evidence="7">Monomer.</text>
</comment>
<dbReference type="EMBL" id="CP035107">
    <property type="protein sequence ID" value="QAR30187.1"/>
    <property type="molecule type" value="Genomic_DNA"/>
</dbReference>
<dbReference type="PANTHER" id="PTHR21090">
    <property type="entry name" value="AROM/DEHYDROQUINATE SYNTHASE"/>
    <property type="match status" value="1"/>
</dbReference>
<dbReference type="GO" id="GO:0005737">
    <property type="term" value="C:cytoplasm"/>
    <property type="evidence" value="ECO:0007669"/>
    <property type="project" value="UniProtKB-SubCell"/>
</dbReference>
<dbReference type="GO" id="GO:0009423">
    <property type="term" value="P:chorismate biosynthetic process"/>
    <property type="evidence" value="ECO:0007669"/>
    <property type="project" value="UniProtKB-UniRule"/>
</dbReference>
<dbReference type="EC" id="2.5.1.19" evidence="7"/>
<evidence type="ECO:0000313" key="9">
    <source>
        <dbReference type="EMBL" id="QAR30187.1"/>
    </source>
</evidence>
<dbReference type="PIRSF" id="PIRSF000505">
    <property type="entry name" value="EPSPS"/>
    <property type="match status" value="1"/>
</dbReference>
<comment type="subcellular location">
    <subcellularLocation>
        <location evidence="7">Cytoplasm</location>
    </subcellularLocation>
</comment>
<keyword evidence="5 7" id="KW-0057">Aromatic amino acid biosynthesis</keyword>
<feature type="binding site" evidence="7">
    <location>
        <position position="324"/>
    </location>
    <ligand>
        <name>phosphoenolpyruvate</name>
        <dbReference type="ChEBI" id="CHEBI:58702"/>
    </ligand>
</feature>
<dbReference type="UniPathway" id="UPA00053">
    <property type="reaction ID" value="UER00089"/>
</dbReference>
<organism evidence="9 10">
    <name type="scientific">Ornithobacterium rhinotracheale</name>
    <dbReference type="NCBI Taxonomy" id="28251"/>
    <lineage>
        <taxon>Bacteria</taxon>
        <taxon>Pseudomonadati</taxon>
        <taxon>Bacteroidota</taxon>
        <taxon>Flavobacteriia</taxon>
        <taxon>Flavobacteriales</taxon>
        <taxon>Weeksellaceae</taxon>
        <taxon>Ornithobacterium</taxon>
    </lineage>
</organism>
<evidence type="ECO:0000259" key="8">
    <source>
        <dbReference type="Pfam" id="PF00275"/>
    </source>
</evidence>
<proteinExistence type="inferred from homology"/>
<comment type="function">
    <text evidence="7">Catalyzes the transfer of the enolpyruvyl moiety of phosphoenolpyruvate (PEP) to the 5-hydroxyl of shikimate-3-phosphate (S3P) to produce enolpyruvyl shikimate-3-phosphate and inorganic phosphate.</text>
</comment>
<feature type="binding site" evidence="7">
    <location>
        <position position="20"/>
    </location>
    <ligand>
        <name>3-phosphoshikimate</name>
        <dbReference type="ChEBI" id="CHEBI:145989"/>
    </ligand>
</feature>
<feature type="binding site" evidence="7">
    <location>
        <position position="367"/>
    </location>
    <ligand>
        <name>phosphoenolpyruvate</name>
        <dbReference type="ChEBI" id="CHEBI:58702"/>
    </ligand>
</feature>
<feature type="binding site" evidence="7">
    <location>
        <position position="293"/>
    </location>
    <ligand>
        <name>3-phosphoshikimate</name>
        <dbReference type="ChEBI" id="CHEBI:145989"/>
    </ligand>
</feature>
<dbReference type="PROSITE" id="PS00885">
    <property type="entry name" value="EPSP_SYNTHASE_2"/>
    <property type="match status" value="1"/>
</dbReference>
<dbReference type="InterPro" id="IPR023193">
    <property type="entry name" value="EPSP_synthase_CS"/>
</dbReference>
<dbReference type="OrthoDB" id="9809920at2"/>
<comment type="caution">
    <text evidence="7">Lacks conserved residue(s) required for the propagation of feature annotation.</text>
</comment>
<name>A0A3R5YUY8_ORNRH</name>
<dbReference type="RefSeq" id="WP_128500693.1">
    <property type="nucleotide sequence ID" value="NZ_CP035107.1"/>
</dbReference>
<evidence type="ECO:0000256" key="7">
    <source>
        <dbReference type="HAMAP-Rule" id="MF_00210"/>
    </source>
</evidence>
<feature type="binding site" evidence="7">
    <location>
        <position position="97"/>
    </location>
    <ligand>
        <name>phosphoenolpyruvate</name>
        <dbReference type="ChEBI" id="CHEBI:58702"/>
    </ligand>
</feature>
<comment type="similarity">
    <text evidence="2 7">Belongs to the EPSP synthase family.</text>
</comment>
<evidence type="ECO:0000256" key="6">
    <source>
        <dbReference type="ARBA" id="ARBA00044633"/>
    </source>
</evidence>
<dbReference type="Pfam" id="PF00275">
    <property type="entry name" value="EPSP_synthase"/>
    <property type="match status" value="1"/>
</dbReference>
<dbReference type="AlphaFoldDB" id="A0A3R5YUY8"/>